<proteinExistence type="predicted"/>
<dbReference type="Proteomes" id="UP001283361">
    <property type="component" value="Unassembled WGS sequence"/>
</dbReference>
<dbReference type="AlphaFoldDB" id="A0AAE1BBW7"/>
<sequence>MKEDFPCHAAQIRTEELDTNGMSLIIFNYVVIKKLDSPRLIVQNIVRPRLDHGSRCLPAKTGSFHQEDSEFTVSAGQPTELLRSGPVLLTTASFRS</sequence>
<keyword evidence="2" id="KW-1185">Reference proteome</keyword>
<dbReference type="EMBL" id="JAWDGP010000122">
    <property type="protein sequence ID" value="KAK3803468.1"/>
    <property type="molecule type" value="Genomic_DNA"/>
</dbReference>
<organism evidence="1 2">
    <name type="scientific">Elysia crispata</name>
    <name type="common">lettuce slug</name>
    <dbReference type="NCBI Taxonomy" id="231223"/>
    <lineage>
        <taxon>Eukaryota</taxon>
        <taxon>Metazoa</taxon>
        <taxon>Spiralia</taxon>
        <taxon>Lophotrochozoa</taxon>
        <taxon>Mollusca</taxon>
        <taxon>Gastropoda</taxon>
        <taxon>Heterobranchia</taxon>
        <taxon>Euthyneura</taxon>
        <taxon>Panpulmonata</taxon>
        <taxon>Sacoglossa</taxon>
        <taxon>Placobranchoidea</taxon>
        <taxon>Plakobranchidae</taxon>
        <taxon>Elysia</taxon>
    </lineage>
</organism>
<name>A0AAE1BBW7_9GAST</name>
<reference evidence="1" key="1">
    <citation type="journal article" date="2023" name="G3 (Bethesda)">
        <title>A reference genome for the long-term kleptoplast-retaining sea slug Elysia crispata morphotype clarki.</title>
        <authorList>
            <person name="Eastman K.E."/>
            <person name="Pendleton A.L."/>
            <person name="Shaikh M.A."/>
            <person name="Suttiyut T."/>
            <person name="Ogas R."/>
            <person name="Tomko P."/>
            <person name="Gavelis G."/>
            <person name="Widhalm J.R."/>
            <person name="Wisecaver J.H."/>
        </authorList>
    </citation>
    <scope>NUCLEOTIDE SEQUENCE</scope>
    <source>
        <strain evidence="1">ECLA1</strain>
    </source>
</reference>
<evidence type="ECO:0000313" key="2">
    <source>
        <dbReference type="Proteomes" id="UP001283361"/>
    </source>
</evidence>
<gene>
    <name evidence="1" type="ORF">RRG08_037781</name>
</gene>
<accession>A0AAE1BBW7</accession>
<evidence type="ECO:0000313" key="1">
    <source>
        <dbReference type="EMBL" id="KAK3803468.1"/>
    </source>
</evidence>
<comment type="caution">
    <text evidence="1">The sequence shown here is derived from an EMBL/GenBank/DDBJ whole genome shotgun (WGS) entry which is preliminary data.</text>
</comment>
<protein>
    <submittedName>
        <fullName evidence="1">Uncharacterized protein</fullName>
    </submittedName>
</protein>